<dbReference type="InterPro" id="IPR038729">
    <property type="entry name" value="Rad50/SbcC_AAA"/>
</dbReference>
<dbReference type="Gene3D" id="3.40.50.300">
    <property type="entry name" value="P-loop containing nucleotide triphosphate hydrolases"/>
    <property type="match status" value="2"/>
</dbReference>
<dbReference type="EMBL" id="AP027151">
    <property type="protein sequence ID" value="BDV42676.1"/>
    <property type="molecule type" value="Genomic_DNA"/>
</dbReference>
<dbReference type="RefSeq" id="WP_282003282.1">
    <property type="nucleotide sequence ID" value="NZ_AP027151.1"/>
</dbReference>
<reference evidence="4 5" key="1">
    <citation type="submission" date="2022-12" db="EMBL/GenBank/DDBJ databases">
        <title>Polyphasic characterization of Geotalea uranireducens NIT-SL11 newly isolated from a complex of sewage sludge and microbially reduced graphene oxide.</title>
        <authorList>
            <person name="Xie L."/>
            <person name="Yoshida N."/>
            <person name="Meng L."/>
        </authorList>
    </citation>
    <scope>NUCLEOTIDE SEQUENCE [LARGE SCALE GENOMIC DNA]</scope>
    <source>
        <strain evidence="4 5">NIT-SL11</strain>
    </source>
</reference>
<dbReference type="SUPFAM" id="SSF52540">
    <property type="entry name" value="P-loop containing nucleoside triphosphate hydrolases"/>
    <property type="match status" value="2"/>
</dbReference>
<proteinExistence type="predicted"/>
<keyword evidence="1" id="KW-0175">Coiled coil</keyword>
<accession>A0ABM8EJI3</accession>
<keyword evidence="5" id="KW-1185">Reference proteome</keyword>
<sequence length="989" mass="112343">MMQILSIHLKNIKSHRDTELVFSPGINVLSGPNGVGKSTVFEAIGYALFGVDARDFVSNVDRFLTIGAKRGEISVTFAASDGDNYRVTRTVGTPATWRLAKDIGGIFEVEDHAGGEETEERIRELLGLSRGRSLAEQFKLVIGPFQSEFLGPFVKKQTTKRKEDFDEILGIDSWRKTFDGTKELGNIIKAKLANLETDIAGKEERIACLPQRQEELTALVLDEEKKGSELKGVTADLVVVVALLQALEEKKNGVERLRSEIAQVKQSIVSGSEHITTQKALVEQAETAARTAEQARPGKERYESAEKRLQELRDREKTKQALDKEINDLNLQATSASQSADHEESEAALQEKKLQEDRKSALSEENDLRQNLTKLIEEETRCQSAVDQVKRIEEQFRNLPLVKIDTHVPYIRVTLGRLVELDSSIHEKKIQLQAEEEWKAAAATLEPLRKEREILLGEKARLLGKMAGLTEGEEKLREGSCPFFSEPCGNMDGKQSLEVFPERRQQIESEIATIEAAISVMEVKIAAAEAAGKEMEKFRLLRAEIASLEKERNAKDKEREEYLRQLDPAGIAATFGNWVEEHQLDNCRQTVETLKPVVFSGEPSAQLVSLEAWEICCHDVTSAVTTIIGNMMTTAEKPLAAVRTDRAKADARIYELERRLQEFSEAGKRIEQRKNTAKLQRETAEKTEREKLQKMELLAAYQDVETGIREAEEERRLSQPDHERYLQAEPIAKDLPKRHETLEKYKKRLADLERDQAAKESSLQEIEKDYSPEGHAEQQQKKETLQASEATLKESLKNLDQNRQRLASEIAELEKVQEEIRKKQEEARDLRKKEDLVKFLRNKVFKNVSAQLSERFREEITLRADRIYRTISEADEELIWGDDYRIILRDMVNGEVRERSDDQLSGGQTMSAVVALRLALLQTIGARVAFFDEPTSNLDVSRRENLAQAFRAIDHGKEEVTDHWYDQLFLISHDVAFTEITDQMIQLGE</sequence>
<evidence type="ECO:0000313" key="5">
    <source>
        <dbReference type="Proteomes" id="UP001317705"/>
    </source>
</evidence>
<evidence type="ECO:0000313" key="4">
    <source>
        <dbReference type="EMBL" id="BDV42676.1"/>
    </source>
</evidence>
<name>A0ABM8EJI3_9BACT</name>
<dbReference type="Proteomes" id="UP001317705">
    <property type="component" value="Chromosome"/>
</dbReference>
<feature type="coiled-coil region" evidence="1">
    <location>
        <begin position="531"/>
        <end position="565"/>
    </location>
</feature>
<gene>
    <name evidence="4" type="primary">sbcC-2_1</name>
    <name evidence="4" type="ORF">GURASL_15990</name>
</gene>
<feature type="domain" description="Rad50/SbcC-type AAA" evidence="3">
    <location>
        <begin position="6"/>
        <end position="378"/>
    </location>
</feature>
<organism evidence="4 5">
    <name type="scientific">Geotalea uraniireducens</name>
    <dbReference type="NCBI Taxonomy" id="351604"/>
    <lineage>
        <taxon>Bacteria</taxon>
        <taxon>Pseudomonadati</taxon>
        <taxon>Thermodesulfobacteriota</taxon>
        <taxon>Desulfuromonadia</taxon>
        <taxon>Geobacterales</taxon>
        <taxon>Geobacteraceae</taxon>
        <taxon>Geotalea</taxon>
    </lineage>
</organism>
<feature type="coiled-coil region" evidence="1">
    <location>
        <begin position="240"/>
        <end position="267"/>
    </location>
</feature>
<feature type="region of interest" description="Disordered" evidence="2">
    <location>
        <begin position="334"/>
        <end position="365"/>
    </location>
</feature>
<feature type="region of interest" description="Disordered" evidence="2">
    <location>
        <begin position="753"/>
        <end position="784"/>
    </location>
</feature>
<evidence type="ECO:0000259" key="3">
    <source>
        <dbReference type="Pfam" id="PF13476"/>
    </source>
</evidence>
<feature type="compositionally biased region" description="Basic and acidic residues" evidence="2">
    <location>
        <begin position="765"/>
        <end position="784"/>
    </location>
</feature>
<feature type="compositionally biased region" description="Basic and acidic residues" evidence="2">
    <location>
        <begin position="349"/>
        <end position="365"/>
    </location>
</feature>
<dbReference type="PANTHER" id="PTHR32114:SF2">
    <property type="entry name" value="ABC TRANSPORTER ABCH.3"/>
    <property type="match status" value="1"/>
</dbReference>
<dbReference type="InterPro" id="IPR027417">
    <property type="entry name" value="P-loop_NTPase"/>
</dbReference>
<dbReference type="PANTHER" id="PTHR32114">
    <property type="entry name" value="ABC TRANSPORTER ABCH.3"/>
    <property type="match status" value="1"/>
</dbReference>
<protein>
    <submittedName>
        <fullName evidence="4">Nuclease SbcCD subunit C</fullName>
    </submittedName>
</protein>
<dbReference type="Pfam" id="PF13476">
    <property type="entry name" value="AAA_23"/>
    <property type="match status" value="1"/>
</dbReference>
<evidence type="ECO:0000256" key="1">
    <source>
        <dbReference type="SAM" id="Coils"/>
    </source>
</evidence>
<evidence type="ECO:0000256" key="2">
    <source>
        <dbReference type="SAM" id="MobiDB-lite"/>
    </source>
</evidence>